<dbReference type="Proteomes" id="UP000018511">
    <property type="component" value="Unassembled WGS sequence"/>
</dbReference>
<name>V7D300_9PSED</name>
<evidence type="ECO:0000313" key="1">
    <source>
        <dbReference type="EMBL" id="ESW36697.1"/>
    </source>
</evidence>
<dbReference type="EMBL" id="AXUP01000512">
    <property type="protein sequence ID" value="ESW36697.1"/>
    <property type="molecule type" value="Genomic_DNA"/>
</dbReference>
<reference evidence="1 2" key="1">
    <citation type="submission" date="2013-10" db="EMBL/GenBank/DDBJ databases">
        <title>Whole Genome Shotgun Sequence of Pseudomonas taiwanensis SJ9.</title>
        <authorList>
            <person name="Hong S.-J."/>
            <person name="Shin J.-H."/>
        </authorList>
    </citation>
    <scope>NUCLEOTIDE SEQUENCE [LARGE SCALE GENOMIC DNA]</scope>
    <source>
        <strain evidence="1 2">SJ9</strain>
    </source>
</reference>
<evidence type="ECO:0000313" key="2">
    <source>
        <dbReference type="Proteomes" id="UP000018511"/>
    </source>
</evidence>
<comment type="caution">
    <text evidence="1">The sequence shown here is derived from an EMBL/GenBank/DDBJ whole genome shotgun (WGS) entry which is preliminary data.</text>
</comment>
<sequence length="64" mass="7270">MQCHSAASVHTDEHLRLTSAREPDLDINRGAVIELLVMDTMMKHWIRPIPKNITSNTHAALLRL</sequence>
<organism evidence="1 2">
    <name type="scientific">Pseudomonas taiwanensis SJ9</name>
    <dbReference type="NCBI Taxonomy" id="1388762"/>
    <lineage>
        <taxon>Bacteria</taxon>
        <taxon>Pseudomonadati</taxon>
        <taxon>Pseudomonadota</taxon>
        <taxon>Gammaproteobacteria</taxon>
        <taxon>Pseudomonadales</taxon>
        <taxon>Pseudomonadaceae</taxon>
        <taxon>Pseudomonas</taxon>
    </lineage>
</organism>
<protein>
    <submittedName>
        <fullName evidence="1">Uncharacterized protein</fullName>
    </submittedName>
</protein>
<gene>
    <name evidence="1" type="ORF">O164_28340</name>
</gene>
<dbReference type="AlphaFoldDB" id="V7D300"/>
<accession>V7D300</accession>
<proteinExistence type="predicted"/>